<evidence type="ECO:0000256" key="3">
    <source>
        <dbReference type="ARBA" id="ARBA00022617"/>
    </source>
</evidence>
<dbReference type="PANTHER" id="PTHR24304:SF2">
    <property type="entry name" value="24-HYDROXYCHOLESTEROL 7-ALPHA-HYDROXYLASE"/>
    <property type="match status" value="1"/>
</dbReference>
<comment type="caution">
    <text evidence="9">The sequence shown here is derived from an EMBL/GenBank/DDBJ whole genome shotgun (WGS) entry which is preliminary data.</text>
</comment>
<feature type="signal peptide" evidence="8">
    <location>
        <begin position="1"/>
        <end position="17"/>
    </location>
</feature>
<evidence type="ECO:0000313" key="9">
    <source>
        <dbReference type="EMBL" id="ORY39731.1"/>
    </source>
</evidence>
<dbReference type="GO" id="GO:0020037">
    <property type="term" value="F:heme binding"/>
    <property type="evidence" value="ECO:0007669"/>
    <property type="project" value="InterPro"/>
</dbReference>
<evidence type="ECO:0000256" key="2">
    <source>
        <dbReference type="ARBA" id="ARBA00010617"/>
    </source>
</evidence>
<keyword evidence="10" id="KW-1185">Reference proteome</keyword>
<keyword evidence="3 6" id="KW-0349">Heme</keyword>
<reference evidence="9 10" key="1">
    <citation type="submission" date="2016-07" db="EMBL/GenBank/DDBJ databases">
        <title>Pervasive Adenine N6-methylation of Active Genes in Fungi.</title>
        <authorList>
            <consortium name="DOE Joint Genome Institute"/>
            <person name="Mondo S.J."/>
            <person name="Dannebaum R.O."/>
            <person name="Kuo R.C."/>
            <person name="Labutti K."/>
            <person name="Haridas S."/>
            <person name="Kuo A."/>
            <person name="Salamov A."/>
            <person name="Ahrendt S.R."/>
            <person name="Lipzen A."/>
            <person name="Sullivan W."/>
            <person name="Andreopoulos W.B."/>
            <person name="Clum A."/>
            <person name="Lindquist E."/>
            <person name="Daum C."/>
            <person name="Ramamoorthy G.K."/>
            <person name="Gryganskyi A."/>
            <person name="Culley D."/>
            <person name="Magnuson J.K."/>
            <person name="James T.Y."/>
            <person name="O'Malley M.A."/>
            <person name="Stajich J.E."/>
            <person name="Spatafora J.W."/>
            <person name="Visel A."/>
            <person name="Grigoriev I.V."/>
        </authorList>
    </citation>
    <scope>NUCLEOTIDE SEQUENCE [LARGE SCALE GENOMIC DNA]</scope>
    <source>
        <strain evidence="9 10">62-1032</strain>
    </source>
</reference>
<evidence type="ECO:0000256" key="6">
    <source>
        <dbReference type="PIRSR" id="PIRSR602403-1"/>
    </source>
</evidence>
<organism evidence="9 10">
    <name type="scientific">Leucosporidium creatinivorum</name>
    <dbReference type="NCBI Taxonomy" id="106004"/>
    <lineage>
        <taxon>Eukaryota</taxon>
        <taxon>Fungi</taxon>
        <taxon>Dikarya</taxon>
        <taxon>Basidiomycota</taxon>
        <taxon>Pucciniomycotina</taxon>
        <taxon>Microbotryomycetes</taxon>
        <taxon>Leucosporidiales</taxon>
        <taxon>Leucosporidium</taxon>
    </lineage>
</organism>
<accession>A0A1Y2BYA1</accession>
<evidence type="ECO:0000256" key="1">
    <source>
        <dbReference type="ARBA" id="ARBA00001971"/>
    </source>
</evidence>
<comment type="cofactor">
    <cofactor evidence="1 6">
        <name>heme</name>
        <dbReference type="ChEBI" id="CHEBI:30413"/>
    </cofactor>
</comment>
<dbReference type="InterPro" id="IPR036396">
    <property type="entry name" value="Cyt_P450_sf"/>
</dbReference>
<feature type="binding site" description="axial binding residue" evidence="6">
    <location>
        <position position="440"/>
    </location>
    <ligand>
        <name>heme</name>
        <dbReference type="ChEBI" id="CHEBI:30413"/>
    </ligand>
    <ligandPart>
        <name>Fe</name>
        <dbReference type="ChEBI" id="CHEBI:18248"/>
    </ligandPart>
</feature>
<dbReference type="OrthoDB" id="1055148at2759"/>
<dbReference type="GO" id="GO:0004497">
    <property type="term" value="F:monooxygenase activity"/>
    <property type="evidence" value="ECO:0007669"/>
    <property type="project" value="InterPro"/>
</dbReference>
<comment type="similarity">
    <text evidence="2">Belongs to the cytochrome P450 family.</text>
</comment>
<dbReference type="Gene3D" id="1.10.630.10">
    <property type="entry name" value="Cytochrome P450"/>
    <property type="match status" value="1"/>
</dbReference>
<dbReference type="Proteomes" id="UP000193467">
    <property type="component" value="Unassembled WGS sequence"/>
</dbReference>
<gene>
    <name evidence="9" type="ORF">BCR35DRAFT_356491</name>
</gene>
<protein>
    <submittedName>
        <fullName evidence="9">Cytochrome P450</fullName>
    </submittedName>
</protein>
<dbReference type="InterPro" id="IPR002403">
    <property type="entry name" value="Cyt_P450_E_grp-IV"/>
</dbReference>
<dbReference type="SUPFAM" id="SSF48264">
    <property type="entry name" value="Cytochrome P450"/>
    <property type="match status" value="1"/>
</dbReference>
<evidence type="ECO:0000256" key="4">
    <source>
        <dbReference type="ARBA" id="ARBA00022723"/>
    </source>
</evidence>
<dbReference type="PRINTS" id="PR00465">
    <property type="entry name" value="EP450IV"/>
</dbReference>
<dbReference type="GO" id="GO:0016705">
    <property type="term" value="F:oxidoreductase activity, acting on paired donors, with incorporation or reduction of molecular oxygen"/>
    <property type="evidence" value="ECO:0007669"/>
    <property type="project" value="InterPro"/>
</dbReference>
<dbReference type="InParanoid" id="A0A1Y2BYA1"/>
<evidence type="ECO:0000256" key="8">
    <source>
        <dbReference type="SAM" id="SignalP"/>
    </source>
</evidence>
<evidence type="ECO:0000256" key="5">
    <source>
        <dbReference type="ARBA" id="ARBA00023004"/>
    </source>
</evidence>
<dbReference type="InterPro" id="IPR001128">
    <property type="entry name" value="Cyt_P450"/>
</dbReference>
<dbReference type="PANTHER" id="PTHR24304">
    <property type="entry name" value="CYTOCHROME P450 FAMILY 7"/>
    <property type="match status" value="1"/>
</dbReference>
<feature type="chain" id="PRO_5013299503" evidence="8">
    <location>
        <begin position="18"/>
        <end position="504"/>
    </location>
</feature>
<dbReference type="AlphaFoldDB" id="A0A1Y2BYA1"/>
<keyword evidence="5 6" id="KW-0408">Iron</keyword>
<proteinExistence type="inferred from homology"/>
<dbReference type="InterPro" id="IPR050529">
    <property type="entry name" value="CYP450_sterol_14alpha_dmase"/>
</dbReference>
<dbReference type="EMBL" id="MCGR01000146">
    <property type="protein sequence ID" value="ORY39731.1"/>
    <property type="molecule type" value="Genomic_DNA"/>
</dbReference>
<feature type="compositionally biased region" description="Basic and acidic residues" evidence="7">
    <location>
        <begin position="481"/>
        <end position="496"/>
    </location>
</feature>
<sequence>MSWLNFALLTVLVLVPALLLIKQPTPFDPHSPPPAESRVPLIGSLDFFWRRWDWFAEEKHRLQQQGSSGAFSFWLAGWKVVAPAGIKGREYFFSSSQLDFDGGYAALFGQGPRLEDIGTDKMEGDANQATPQHFSKRIIALLKGGRLGAALPALISDTKARLDELGEEGTTNPFDSIYSLVFLLTVRIVGCRDIAEDRKTLDLVLKLFNDIEKSATMTTILFPWFPGPAKIKRTISAGRLYMILKKIVDERKKNGTTAQDPLQYLIDEGDSMVQIIEFLIGGLFAGLINSGINAAFILCHLGVTPEWKFKVLDEIRTVCSRHVPAEHHHLPLTKQLELLPIEAWENDFPMIDLCLKDSIRIHLHGAALRRNLTGKDLKTNEGDVIPDGALLAYHLDEIHQDPEIYPEPTKWDPARYLPERAEDKKAPFAYVGWGAGRHPCLGMRFAKLENNVIVAFFLARFEYDVVDAEGEKRSDLPPVDRNQHSAHKPEGAERVWLKYKARKE</sequence>
<dbReference type="STRING" id="106004.A0A1Y2BYA1"/>
<evidence type="ECO:0000256" key="7">
    <source>
        <dbReference type="SAM" id="MobiDB-lite"/>
    </source>
</evidence>
<name>A0A1Y2BYA1_9BASI</name>
<keyword evidence="8" id="KW-0732">Signal</keyword>
<evidence type="ECO:0000313" key="10">
    <source>
        <dbReference type="Proteomes" id="UP000193467"/>
    </source>
</evidence>
<dbReference type="GO" id="GO:0005506">
    <property type="term" value="F:iron ion binding"/>
    <property type="evidence" value="ECO:0007669"/>
    <property type="project" value="InterPro"/>
</dbReference>
<keyword evidence="4 6" id="KW-0479">Metal-binding</keyword>
<dbReference type="Pfam" id="PF00067">
    <property type="entry name" value="p450"/>
    <property type="match status" value="1"/>
</dbReference>
<feature type="region of interest" description="Disordered" evidence="7">
    <location>
        <begin position="471"/>
        <end position="504"/>
    </location>
</feature>